<sequence length="245" mass="28380">MRILVFKIIFFCFCFSASSQNILVFTKTGHYRHDCLPNAVKSFVEMGEENGWKCTFTEDATFFTKDILHKFDVIVFLLTNKDILNNNQKEAFKNYIQSGKGFVGIHSATVTELNWPWFGNLVGARFIGHSGIQKGRINIENNTHPATQHLKAESMVWEDEWYSLNRSPRDDVNVLISLNENSVEMKNFHGKNMTMGDHPIAWYHLFEGSRVFQTQLGHRPEIYDDIVFRKHIIGAIIWASKKVME</sequence>
<feature type="chain" id="PRO_5017664981" description="ThuA-like domain-containing protein" evidence="1">
    <location>
        <begin position="20"/>
        <end position="245"/>
    </location>
</feature>
<evidence type="ECO:0000259" key="2">
    <source>
        <dbReference type="Pfam" id="PF06283"/>
    </source>
</evidence>
<protein>
    <recommendedName>
        <fullName evidence="2">ThuA-like domain-containing protein</fullName>
    </recommendedName>
</protein>
<proteinExistence type="predicted"/>
<dbReference type="InterPro" id="IPR029010">
    <property type="entry name" value="ThuA-like"/>
</dbReference>
<evidence type="ECO:0000313" key="3">
    <source>
        <dbReference type="EMBL" id="RED47838.1"/>
    </source>
</evidence>
<dbReference type="AlphaFoldDB" id="A0A3D9HED0"/>
<dbReference type="OrthoDB" id="9816308at2"/>
<dbReference type="Pfam" id="PF06283">
    <property type="entry name" value="ThuA"/>
    <property type="match status" value="1"/>
</dbReference>
<dbReference type="Proteomes" id="UP000256629">
    <property type="component" value="Unassembled WGS sequence"/>
</dbReference>
<accession>A0A3D9HED0</accession>
<dbReference type="PANTHER" id="PTHR40469:SF2">
    <property type="entry name" value="GALACTOSE-BINDING DOMAIN-LIKE SUPERFAMILY PROTEIN"/>
    <property type="match status" value="1"/>
</dbReference>
<organism evidence="3 4">
    <name type="scientific">Seonamhaeicola aphaedonensis</name>
    <dbReference type="NCBI Taxonomy" id="1461338"/>
    <lineage>
        <taxon>Bacteria</taxon>
        <taxon>Pseudomonadati</taxon>
        <taxon>Bacteroidota</taxon>
        <taxon>Flavobacteriia</taxon>
        <taxon>Flavobacteriales</taxon>
        <taxon>Flavobacteriaceae</taxon>
    </lineage>
</organism>
<feature type="domain" description="ThuA-like" evidence="2">
    <location>
        <begin position="21"/>
        <end position="239"/>
    </location>
</feature>
<reference evidence="3 4" key="1">
    <citation type="submission" date="2018-07" db="EMBL/GenBank/DDBJ databases">
        <title>Genomic Encyclopedia of Type Strains, Phase III (KMG-III): the genomes of soil and plant-associated and newly described type strains.</title>
        <authorList>
            <person name="Whitman W."/>
        </authorList>
    </citation>
    <scope>NUCLEOTIDE SEQUENCE [LARGE SCALE GENOMIC DNA]</scope>
    <source>
        <strain evidence="3 4">CECT 8487</strain>
    </source>
</reference>
<dbReference type="EMBL" id="QRDX01000005">
    <property type="protein sequence ID" value="RED47838.1"/>
    <property type="molecule type" value="Genomic_DNA"/>
</dbReference>
<gene>
    <name evidence="3" type="ORF">DFQ02_10565</name>
</gene>
<dbReference type="RefSeq" id="WP_116524205.1">
    <property type="nucleotide sequence ID" value="NZ_QRDX01000005.1"/>
</dbReference>
<dbReference type="SUPFAM" id="SSF52317">
    <property type="entry name" value="Class I glutamine amidotransferase-like"/>
    <property type="match status" value="1"/>
</dbReference>
<dbReference type="Gene3D" id="3.40.50.880">
    <property type="match status" value="1"/>
</dbReference>
<evidence type="ECO:0000256" key="1">
    <source>
        <dbReference type="SAM" id="SignalP"/>
    </source>
</evidence>
<evidence type="ECO:0000313" key="4">
    <source>
        <dbReference type="Proteomes" id="UP000256629"/>
    </source>
</evidence>
<keyword evidence="1" id="KW-0732">Signal</keyword>
<name>A0A3D9HED0_9FLAO</name>
<dbReference type="InterPro" id="IPR029062">
    <property type="entry name" value="Class_I_gatase-like"/>
</dbReference>
<keyword evidence="4" id="KW-1185">Reference proteome</keyword>
<dbReference type="PANTHER" id="PTHR40469">
    <property type="entry name" value="SECRETED GLYCOSYL HYDROLASE"/>
    <property type="match status" value="1"/>
</dbReference>
<feature type="signal peptide" evidence="1">
    <location>
        <begin position="1"/>
        <end position="19"/>
    </location>
</feature>
<comment type="caution">
    <text evidence="3">The sequence shown here is derived from an EMBL/GenBank/DDBJ whole genome shotgun (WGS) entry which is preliminary data.</text>
</comment>